<protein>
    <submittedName>
        <fullName evidence="3">Uncharacterized protein</fullName>
    </submittedName>
</protein>
<reference evidence="3 4" key="1">
    <citation type="submission" date="2021-03" db="EMBL/GenBank/DDBJ databases">
        <title>Sequencing the genomes of 1000 actinobacteria strains.</title>
        <authorList>
            <person name="Klenk H.-P."/>
        </authorList>
    </citation>
    <scope>NUCLEOTIDE SEQUENCE [LARGE SCALE GENOMIC DNA]</scope>
    <source>
        <strain evidence="3 4">DSM 45510</strain>
    </source>
</reference>
<dbReference type="RefSeq" id="WP_209665202.1">
    <property type="nucleotide sequence ID" value="NZ_JAGGMS010000001.1"/>
</dbReference>
<feature type="compositionally biased region" description="Low complexity" evidence="1">
    <location>
        <begin position="76"/>
        <end position="109"/>
    </location>
</feature>
<keyword evidence="4" id="KW-1185">Reference proteome</keyword>
<dbReference type="EMBL" id="JAGGMS010000001">
    <property type="protein sequence ID" value="MBP2181833.1"/>
    <property type="molecule type" value="Genomic_DNA"/>
</dbReference>
<dbReference type="Proteomes" id="UP000741013">
    <property type="component" value="Unassembled WGS sequence"/>
</dbReference>
<comment type="caution">
    <text evidence="3">The sequence shown here is derived from an EMBL/GenBank/DDBJ whole genome shotgun (WGS) entry which is preliminary data.</text>
</comment>
<feature type="region of interest" description="Disordered" evidence="1">
    <location>
        <begin position="58"/>
        <end position="109"/>
    </location>
</feature>
<sequence length="109" mass="12471">MAGSPKFGRIDPLCWVVVVPMVVVSVVLIVFVGLRDVGIGLAVLAVLLLVFDSWANRPKPELDEDREERRPPPRAKPQAPRQRPAQQQPRARTPQQQQQRRQPQQRPRR</sequence>
<evidence type="ECO:0000313" key="4">
    <source>
        <dbReference type="Proteomes" id="UP000741013"/>
    </source>
</evidence>
<accession>A0ABS4PQW9</accession>
<feature type="transmembrane region" description="Helical" evidence="2">
    <location>
        <begin position="37"/>
        <end position="55"/>
    </location>
</feature>
<organism evidence="3 4">
    <name type="scientific">Amycolatopsis magusensis</name>
    <dbReference type="NCBI Taxonomy" id="882444"/>
    <lineage>
        <taxon>Bacteria</taxon>
        <taxon>Bacillati</taxon>
        <taxon>Actinomycetota</taxon>
        <taxon>Actinomycetes</taxon>
        <taxon>Pseudonocardiales</taxon>
        <taxon>Pseudonocardiaceae</taxon>
        <taxon>Amycolatopsis</taxon>
    </lineage>
</organism>
<feature type="transmembrane region" description="Helical" evidence="2">
    <location>
        <begin position="12"/>
        <end position="31"/>
    </location>
</feature>
<proteinExistence type="predicted"/>
<keyword evidence="2" id="KW-0812">Transmembrane</keyword>
<keyword evidence="2" id="KW-1133">Transmembrane helix</keyword>
<gene>
    <name evidence="3" type="ORF">JOM49_003359</name>
</gene>
<evidence type="ECO:0000256" key="2">
    <source>
        <dbReference type="SAM" id="Phobius"/>
    </source>
</evidence>
<evidence type="ECO:0000256" key="1">
    <source>
        <dbReference type="SAM" id="MobiDB-lite"/>
    </source>
</evidence>
<evidence type="ECO:0000313" key="3">
    <source>
        <dbReference type="EMBL" id="MBP2181833.1"/>
    </source>
</evidence>
<keyword evidence="2" id="KW-0472">Membrane</keyword>
<name>A0ABS4PQW9_9PSEU</name>